<feature type="transmembrane region" description="Helical" evidence="7">
    <location>
        <begin position="58"/>
        <end position="77"/>
    </location>
</feature>
<keyword evidence="3" id="KW-1003">Cell membrane</keyword>
<dbReference type="Proteomes" id="UP000838672">
    <property type="component" value="Unassembled WGS sequence"/>
</dbReference>
<feature type="transmembrane region" description="Helical" evidence="7">
    <location>
        <begin position="6"/>
        <end position="23"/>
    </location>
</feature>
<protein>
    <recommendedName>
        <fullName evidence="8">Glycine transporter domain-containing protein</fullName>
    </recommendedName>
</protein>
<comment type="caution">
    <text evidence="9">The sequence shown here is derived from an EMBL/GenBank/DDBJ whole genome shotgun (WGS) entry which is preliminary data.</text>
</comment>
<organism evidence="9 10">
    <name type="scientific">Vibrio stylophorae</name>
    <dbReference type="NCBI Taxonomy" id="659351"/>
    <lineage>
        <taxon>Bacteria</taxon>
        <taxon>Pseudomonadati</taxon>
        <taxon>Pseudomonadota</taxon>
        <taxon>Gammaproteobacteria</taxon>
        <taxon>Vibrionales</taxon>
        <taxon>Vibrionaceae</taxon>
        <taxon>Vibrio</taxon>
    </lineage>
</organism>
<keyword evidence="10" id="KW-1185">Reference proteome</keyword>
<dbReference type="Pfam" id="PF03458">
    <property type="entry name" value="Gly_transporter"/>
    <property type="match status" value="2"/>
</dbReference>
<evidence type="ECO:0000313" key="10">
    <source>
        <dbReference type="Proteomes" id="UP000838672"/>
    </source>
</evidence>
<feature type="transmembrane region" description="Helical" evidence="7">
    <location>
        <begin position="119"/>
        <end position="138"/>
    </location>
</feature>
<proteinExistence type="inferred from homology"/>
<comment type="subcellular location">
    <subcellularLocation>
        <location evidence="1">Cell membrane</location>
        <topology evidence="1">Multi-pass membrane protein</topology>
    </subcellularLocation>
</comment>
<feature type="transmembrane region" description="Helical" evidence="7">
    <location>
        <begin position="150"/>
        <end position="168"/>
    </location>
</feature>
<dbReference type="PANTHER" id="PTHR30506">
    <property type="entry name" value="INNER MEMBRANE PROTEIN"/>
    <property type="match status" value="1"/>
</dbReference>
<evidence type="ECO:0000259" key="8">
    <source>
        <dbReference type="Pfam" id="PF03458"/>
    </source>
</evidence>
<reference evidence="9" key="1">
    <citation type="submission" date="2021-11" db="EMBL/GenBank/DDBJ databases">
        <authorList>
            <person name="Rodrigo-Torres L."/>
            <person name="Arahal R. D."/>
            <person name="Lucena T."/>
        </authorList>
    </citation>
    <scope>NUCLEOTIDE SEQUENCE</scope>
    <source>
        <strain evidence="9">CECT 7929</strain>
    </source>
</reference>
<evidence type="ECO:0000256" key="7">
    <source>
        <dbReference type="SAM" id="Phobius"/>
    </source>
</evidence>
<dbReference type="PANTHER" id="PTHR30506:SF3">
    <property type="entry name" value="UPF0126 INNER MEMBRANE PROTEIN YADS-RELATED"/>
    <property type="match status" value="1"/>
</dbReference>
<comment type="similarity">
    <text evidence="2">Belongs to the UPF0126 family.</text>
</comment>
<keyword evidence="6 7" id="KW-0472">Membrane</keyword>
<dbReference type="EMBL" id="CAKLDI010000001">
    <property type="protein sequence ID" value="CAH0532645.1"/>
    <property type="molecule type" value="Genomic_DNA"/>
</dbReference>
<evidence type="ECO:0000256" key="5">
    <source>
        <dbReference type="ARBA" id="ARBA00022989"/>
    </source>
</evidence>
<feature type="transmembrane region" description="Helical" evidence="7">
    <location>
        <begin position="89"/>
        <end position="107"/>
    </location>
</feature>
<keyword evidence="5 7" id="KW-1133">Transmembrane helix</keyword>
<feature type="domain" description="Glycine transporter" evidence="8">
    <location>
        <begin position="5"/>
        <end position="78"/>
    </location>
</feature>
<feature type="transmembrane region" description="Helical" evidence="7">
    <location>
        <begin position="174"/>
        <end position="195"/>
    </location>
</feature>
<evidence type="ECO:0000256" key="2">
    <source>
        <dbReference type="ARBA" id="ARBA00008193"/>
    </source>
</evidence>
<dbReference type="RefSeq" id="WP_237464606.1">
    <property type="nucleotide sequence ID" value="NZ_CAKLDI010000001.1"/>
</dbReference>
<feature type="domain" description="Glycine transporter" evidence="8">
    <location>
        <begin position="93"/>
        <end position="164"/>
    </location>
</feature>
<name>A0ABM8ZRX0_9VIBR</name>
<evidence type="ECO:0000256" key="6">
    <source>
        <dbReference type="ARBA" id="ARBA00023136"/>
    </source>
</evidence>
<keyword evidence="4 7" id="KW-0812">Transmembrane</keyword>
<evidence type="ECO:0000256" key="1">
    <source>
        <dbReference type="ARBA" id="ARBA00004651"/>
    </source>
</evidence>
<evidence type="ECO:0000256" key="4">
    <source>
        <dbReference type="ARBA" id="ARBA00022692"/>
    </source>
</evidence>
<sequence length="205" mass="21933">MLLYALDMFGTAIFALSGVLLAGRLKMDPFGVLVLASATAIGGGTLRDMSLGATPVFWIHDTNYFWVIIATCVLAMLTLRRRPRRLPSFFLPVCDAIGLAVFVAIGVEKSLAHGTGYDVAVVMGVLTGCGGGILRDMLARQVPMVLRTEVYATACIIGGMVHTFSLYLGCNSAWAGLAGIATTLTIRLAAIRWRLSLPTFVFNKS</sequence>
<evidence type="ECO:0000256" key="3">
    <source>
        <dbReference type="ARBA" id="ARBA00022475"/>
    </source>
</evidence>
<feature type="transmembrane region" description="Helical" evidence="7">
    <location>
        <begin position="30"/>
        <end position="46"/>
    </location>
</feature>
<gene>
    <name evidence="9" type="ORF">VST7929_00485</name>
</gene>
<evidence type="ECO:0000313" key="9">
    <source>
        <dbReference type="EMBL" id="CAH0532645.1"/>
    </source>
</evidence>
<dbReference type="InterPro" id="IPR005115">
    <property type="entry name" value="Gly_transporter"/>
</dbReference>
<accession>A0ABM8ZRX0</accession>